<dbReference type="InterPro" id="IPR036388">
    <property type="entry name" value="WH-like_DNA-bd_sf"/>
</dbReference>
<keyword evidence="2" id="KW-1185">Reference proteome</keyword>
<proteinExistence type="predicted"/>
<accession>A0A1M2VHT7</accession>
<dbReference type="OrthoDB" id="245150at2759"/>
<dbReference type="AlphaFoldDB" id="A0A1M2VHT7"/>
<reference evidence="1 2" key="1">
    <citation type="submission" date="2016-10" db="EMBL/GenBank/DDBJ databases">
        <title>Genome sequence of the basidiomycete white-rot fungus Trametes pubescens.</title>
        <authorList>
            <person name="Makela M.R."/>
            <person name="Granchi Z."/>
            <person name="Peng M."/>
            <person name="De Vries R.P."/>
            <person name="Grigoriev I."/>
            <person name="Riley R."/>
            <person name="Hilden K."/>
        </authorList>
    </citation>
    <scope>NUCLEOTIDE SEQUENCE [LARGE SCALE GENOMIC DNA]</scope>
    <source>
        <strain evidence="1 2">FBCC735</strain>
    </source>
</reference>
<gene>
    <name evidence="1" type="ORF">TRAPUB_1964</name>
</gene>
<comment type="caution">
    <text evidence="1">The sequence shown here is derived from an EMBL/GenBank/DDBJ whole genome shotgun (WGS) entry which is preliminary data.</text>
</comment>
<evidence type="ECO:0000313" key="2">
    <source>
        <dbReference type="Proteomes" id="UP000184267"/>
    </source>
</evidence>
<dbReference type="Proteomes" id="UP000184267">
    <property type="component" value="Unassembled WGS sequence"/>
</dbReference>
<dbReference type="InterPro" id="IPR036390">
    <property type="entry name" value="WH_DNA-bd_sf"/>
</dbReference>
<organism evidence="1 2">
    <name type="scientific">Trametes pubescens</name>
    <name type="common">White-rot fungus</name>
    <dbReference type="NCBI Taxonomy" id="154538"/>
    <lineage>
        <taxon>Eukaryota</taxon>
        <taxon>Fungi</taxon>
        <taxon>Dikarya</taxon>
        <taxon>Basidiomycota</taxon>
        <taxon>Agaricomycotina</taxon>
        <taxon>Agaricomycetes</taxon>
        <taxon>Polyporales</taxon>
        <taxon>Polyporaceae</taxon>
        <taxon>Trametes</taxon>
    </lineage>
</organism>
<sequence length="60" mass="6483">MNTIMTFYEIVEPPVPSPLSDIPLPILRRAVGVLTKSNRAQIIAVTDGEGVRFLSGTTAK</sequence>
<dbReference type="EMBL" id="MNAD01001215">
    <property type="protein sequence ID" value="OJT07149.1"/>
    <property type="molecule type" value="Genomic_DNA"/>
</dbReference>
<protein>
    <submittedName>
        <fullName evidence="1">Uncharacterized protein</fullName>
    </submittedName>
</protein>
<dbReference type="SUPFAM" id="SSF46785">
    <property type="entry name" value="Winged helix' DNA-binding domain"/>
    <property type="match status" value="1"/>
</dbReference>
<name>A0A1M2VHT7_TRAPU</name>
<evidence type="ECO:0000313" key="1">
    <source>
        <dbReference type="EMBL" id="OJT07149.1"/>
    </source>
</evidence>
<dbReference type="STRING" id="154538.A0A1M2VHT7"/>
<dbReference type="Gene3D" id="1.10.10.10">
    <property type="entry name" value="Winged helix-like DNA-binding domain superfamily/Winged helix DNA-binding domain"/>
    <property type="match status" value="1"/>
</dbReference>